<reference evidence="1" key="1">
    <citation type="submission" date="2022-04" db="EMBL/GenBank/DDBJ databases">
        <title>Genome of the entomopathogenic fungus Entomophthora muscae.</title>
        <authorList>
            <person name="Elya C."/>
            <person name="Lovett B.R."/>
            <person name="Lee E."/>
            <person name="Macias A.M."/>
            <person name="Hajek A.E."/>
            <person name="De Bivort B.L."/>
            <person name="Kasson M.T."/>
            <person name="De Fine Licht H.H."/>
            <person name="Stajich J.E."/>
        </authorList>
    </citation>
    <scope>NUCLEOTIDE SEQUENCE</scope>
    <source>
        <strain evidence="1">Berkeley</strain>
    </source>
</reference>
<name>A0ACC2RKK4_9FUNG</name>
<accession>A0ACC2RKK4</accession>
<proteinExistence type="predicted"/>
<sequence length="390" mass="42271">MILNSVGATIVTNDASLNSKRTFTPSSQLPESFSKDIVSDAQDIVLPNHFSNHTYVAIDIGGTLAKVVYYKSNSEQDCSGGRLNFAKFQTEDLDRCIDFLKFIMAPRASATGPAPPLAATGGGAHKFLAKLREAAAPREVVVLDEMECLISGVDYLISQVPNEVFHYSPNPTNPLDHMQFVPSPAPAEKYPYLLVNIGSGVSIIKVTAPGEFERVSGTSLGGGTFLGLASLLTGVGKSFDEILELSKRGQNSSVDMFVGDIYGQDYNKIGLKATAIASSMGKINRKDLREPASDSKDSSSPVYASEDLCSSLLFAISNNIGQIAFLNACRYNVKHIYFGGFFIRGHPVTMQTLQYAIKFWSEGKMNARFLRHEGYLGSMGCLLNLNTTNN</sequence>
<dbReference type="Proteomes" id="UP001165960">
    <property type="component" value="Unassembled WGS sequence"/>
</dbReference>
<dbReference type="EMBL" id="QTSX02007147">
    <property type="protein sequence ID" value="KAJ9050599.1"/>
    <property type="molecule type" value="Genomic_DNA"/>
</dbReference>
<comment type="caution">
    <text evidence="1">The sequence shown here is derived from an EMBL/GenBank/DDBJ whole genome shotgun (WGS) entry which is preliminary data.</text>
</comment>
<organism evidence="1 2">
    <name type="scientific">Entomophthora muscae</name>
    <dbReference type="NCBI Taxonomy" id="34485"/>
    <lineage>
        <taxon>Eukaryota</taxon>
        <taxon>Fungi</taxon>
        <taxon>Fungi incertae sedis</taxon>
        <taxon>Zoopagomycota</taxon>
        <taxon>Entomophthoromycotina</taxon>
        <taxon>Entomophthoromycetes</taxon>
        <taxon>Entomophthorales</taxon>
        <taxon>Entomophthoraceae</taxon>
        <taxon>Entomophthora</taxon>
    </lineage>
</organism>
<keyword evidence="2" id="KW-1185">Reference proteome</keyword>
<evidence type="ECO:0000313" key="2">
    <source>
        <dbReference type="Proteomes" id="UP001165960"/>
    </source>
</evidence>
<protein>
    <submittedName>
        <fullName evidence="1">Uncharacterized protein</fullName>
    </submittedName>
</protein>
<evidence type="ECO:0000313" key="1">
    <source>
        <dbReference type="EMBL" id="KAJ9050599.1"/>
    </source>
</evidence>
<gene>
    <name evidence="1" type="ORF">DSO57_1013016</name>
</gene>